<evidence type="ECO:0000256" key="13">
    <source>
        <dbReference type="ARBA" id="ARBA00023006"/>
    </source>
</evidence>
<comment type="catalytic activity">
    <reaction evidence="1">
        <text>a triacylglycerol + H2O = a diacylglycerol + a fatty acid + H(+)</text>
        <dbReference type="Rhea" id="RHEA:12044"/>
        <dbReference type="ChEBI" id="CHEBI:15377"/>
        <dbReference type="ChEBI" id="CHEBI:15378"/>
        <dbReference type="ChEBI" id="CHEBI:17855"/>
        <dbReference type="ChEBI" id="CHEBI:18035"/>
        <dbReference type="ChEBI" id="CHEBI:28868"/>
        <dbReference type="EC" id="3.1.1.3"/>
    </reaction>
</comment>
<keyword evidence="13" id="KW-0072">Autophagy</keyword>
<dbReference type="EC" id="3.1.1.3" evidence="6"/>
<gene>
    <name evidence="19" type="primary">ATG15_1</name>
    <name evidence="19" type="ORF">BGZ65_000482</name>
</gene>
<dbReference type="GO" id="GO:0034496">
    <property type="term" value="P:multivesicular body membrane disassembly"/>
    <property type="evidence" value="ECO:0007669"/>
    <property type="project" value="TreeGrafter"/>
</dbReference>
<evidence type="ECO:0000256" key="14">
    <source>
        <dbReference type="ARBA" id="ARBA00023098"/>
    </source>
</evidence>
<evidence type="ECO:0000256" key="4">
    <source>
        <dbReference type="ARBA" id="ARBA00010701"/>
    </source>
</evidence>
<evidence type="ECO:0000256" key="5">
    <source>
        <dbReference type="ARBA" id="ARBA00011137"/>
    </source>
</evidence>
<dbReference type="PANTHER" id="PTHR47175">
    <property type="entry name" value="LIPASE ATG15-RELATED"/>
    <property type="match status" value="1"/>
</dbReference>
<dbReference type="PANTHER" id="PTHR47175:SF2">
    <property type="entry name" value="LIPASE ATG15-RELATED"/>
    <property type="match status" value="1"/>
</dbReference>
<proteinExistence type="inferred from homology"/>
<evidence type="ECO:0000313" key="20">
    <source>
        <dbReference type="Proteomes" id="UP000749646"/>
    </source>
</evidence>
<keyword evidence="15" id="KW-0472">Membrane</keyword>
<dbReference type="AlphaFoldDB" id="A0A9P6SNB4"/>
<accession>A0A9P6SNB4</accession>
<keyword evidence="16" id="KW-0325">Glycoprotein</keyword>
<evidence type="ECO:0000256" key="8">
    <source>
        <dbReference type="ARBA" id="ARBA00022753"/>
    </source>
</evidence>
<keyword evidence="20" id="KW-1185">Reference proteome</keyword>
<dbReference type="GO" id="GO:0005775">
    <property type="term" value="C:vacuolar lumen"/>
    <property type="evidence" value="ECO:0007669"/>
    <property type="project" value="TreeGrafter"/>
</dbReference>
<evidence type="ECO:0000256" key="7">
    <source>
        <dbReference type="ARBA" id="ARBA00022692"/>
    </source>
</evidence>
<evidence type="ECO:0000256" key="2">
    <source>
        <dbReference type="ARBA" id="ARBA00004270"/>
    </source>
</evidence>
<keyword evidence="7" id="KW-0812">Transmembrane</keyword>
<keyword evidence="12" id="KW-1133">Transmembrane helix</keyword>
<evidence type="ECO:0000256" key="1">
    <source>
        <dbReference type="ARBA" id="ARBA00001024"/>
    </source>
</evidence>
<dbReference type="Proteomes" id="UP000749646">
    <property type="component" value="Unassembled WGS sequence"/>
</dbReference>
<keyword evidence="14" id="KW-0443">Lipid metabolism</keyword>
<evidence type="ECO:0000256" key="6">
    <source>
        <dbReference type="ARBA" id="ARBA00013279"/>
    </source>
</evidence>
<dbReference type="OrthoDB" id="58570at2759"/>
<organism evidence="19 20">
    <name type="scientific">Modicella reniformis</name>
    <dbReference type="NCBI Taxonomy" id="1440133"/>
    <lineage>
        <taxon>Eukaryota</taxon>
        <taxon>Fungi</taxon>
        <taxon>Fungi incertae sedis</taxon>
        <taxon>Mucoromycota</taxon>
        <taxon>Mortierellomycotina</taxon>
        <taxon>Mortierellomycetes</taxon>
        <taxon>Mortierellales</taxon>
        <taxon>Mortierellaceae</taxon>
        <taxon>Modicella</taxon>
    </lineage>
</organism>
<dbReference type="GO" id="GO:0046461">
    <property type="term" value="P:neutral lipid catabolic process"/>
    <property type="evidence" value="ECO:0007669"/>
    <property type="project" value="TreeGrafter"/>
</dbReference>
<dbReference type="GO" id="GO:0032585">
    <property type="term" value="C:multivesicular body membrane"/>
    <property type="evidence" value="ECO:0007669"/>
    <property type="project" value="UniProtKB-SubCell"/>
</dbReference>
<evidence type="ECO:0000256" key="16">
    <source>
        <dbReference type="ARBA" id="ARBA00023180"/>
    </source>
</evidence>
<feature type="region of interest" description="Disordered" evidence="18">
    <location>
        <begin position="1"/>
        <end position="28"/>
    </location>
</feature>
<comment type="subcellular location">
    <subcellularLocation>
        <location evidence="3">Endosome</location>
        <location evidence="3">Multivesicular body membrane</location>
        <topology evidence="3">Single-pass type II membrane protein</topology>
    </subcellularLocation>
    <subcellularLocation>
        <location evidence="2">Prevacuolar compartment membrane</location>
        <topology evidence="2">Single-pass type II membrane protein</topology>
    </subcellularLocation>
</comment>
<dbReference type="SUPFAM" id="SSF53474">
    <property type="entry name" value="alpha/beta-Hydrolases"/>
    <property type="match status" value="1"/>
</dbReference>
<dbReference type="InterPro" id="IPR050805">
    <property type="entry name" value="ATG15_Lipase"/>
</dbReference>
<dbReference type="GO" id="GO:0004620">
    <property type="term" value="F:phospholipase activity"/>
    <property type="evidence" value="ECO:0007669"/>
    <property type="project" value="TreeGrafter"/>
</dbReference>
<comment type="similarity">
    <text evidence="4">Belongs to the AB hydrolase superfamily. Lipase family.</text>
</comment>
<keyword evidence="10" id="KW-0442">Lipid degradation</keyword>
<feature type="compositionally biased region" description="Basic and acidic residues" evidence="18">
    <location>
        <begin position="1"/>
        <end position="10"/>
    </location>
</feature>
<evidence type="ECO:0000256" key="11">
    <source>
        <dbReference type="ARBA" id="ARBA00022968"/>
    </source>
</evidence>
<keyword evidence="8" id="KW-0967">Endosome</keyword>
<evidence type="ECO:0000256" key="18">
    <source>
        <dbReference type="SAM" id="MobiDB-lite"/>
    </source>
</evidence>
<dbReference type="GO" id="GO:0034727">
    <property type="term" value="P:piecemeal microautophagy of the nucleus"/>
    <property type="evidence" value="ECO:0007669"/>
    <property type="project" value="TreeGrafter"/>
</dbReference>
<protein>
    <recommendedName>
        <fullName evidence="6">triacylglycerol lipase</fullName>
        <ecNumber evidence="6">3.1.1.3</ecNumber>
    </recommendedName>
    <alternativeName>
        <fullName evidence="17">Autophagy-related protein 15</fullName>
    </alternativeName>
</protein>
<evidence type="ECO:0000313" key="19">
    <source>
        <dbReference type="EMBL" id="KAF9984387.1"/>
    </source>
</evidence>
<comment type="caution">
    <text evidence="19">The sequence shown here is derived from an EMBL/GenBank/DDBJ whole genome shotgun (WGS) entry which is preliminary data.</text>
</comment>
<dbReference type="Pfam" id="PF26363">
    <property type="entry name" value="Phospholipase-like"/>
    <property type="match status" value="1"/>
</dbReference>
<evidence type="ECO:0000256" key="3">
    <source>
        <dbReference type="ARBA" id="ARBA00004343"/>
    </source>
</evidence>
<evidence type="ECO:0000256" key="9">
    <source>
        <dbReference type="ARBA" id="ARBA00022801"/>
    </source>
</evidence>
<sequence length="216" mass="23424">MNTLKPRDQSYRSQGFRSPDASLGPGAWTKEIVPGPDIKNKDTVVQLAKMNYNAYTEVGTPGWYDLGGHWNVSTSFGWEEDGIRGHVFASSDNNTMIIAVKGTTAAFLGGGGGSAPRDKINDNRLFSCCCANVDRTWRTVCDCNSGGYNCNQQCVEDSVNSDDVYYQNAMNIVWTMQDMYPNAILWLTGHSLGGGLTALVGLTLGLPTVTFETPGD</sequence>
<keyword evidence="9" id="KW-0378">Hydrolase</keyword>
<evidence type="ECO:0000256" key="10">
    <source>
        <dbReference type="ARBA" id="ARBA00022963"/>
    </source>
</evidence>
<evidence type="ECO:0000256" key="15">
    <source>
        <dbReference type="ARBA" id="ARBA00023136"/>
    </source>
</evidence>
<dbReference type="EMBL" id="JAAAHW010003390">
    <property type="protein sequence ID" value="KAF9984387.1"/>
    <property type="molecule type" value="Genomic_DNA"/>
</dbReference>
<dbReference type="InterPro" id="IPR029058">
    <property type="entry name" value="AB_hydrolase_fold"/>
</dbReference>
<dbReference type="GO" id="GO:0004806">
    <property type="term" value="F:triacylglycerol lipase activity"/>
    <property type="evidence" value="ECO:0007669"/>
    <property type="project" value="UniProtKB-EC"/>
</dbReference>
<name>A0A9P6SNB4_9FUNG</name>
<dbReference type="GO" id="GO:0006660">
    <property type="term" value="P:phosphatidylserine catabolic process"/>
    <property type="evidence" value="ECO:0007669"/>
    <property type="project" value="TreeGrafter"/>
</dbReference>
<dbReference type="Gene3D" id="3.40.50.1820">
    <property type="entry name" value="alpha/beta hydrolase"/>
    <property type="match status" value="1"/>
</dbReference>
<comment type="subunit">
    <text evidence="5">Binds to both phosphatidylinositol (PI) and phosphatidylinositol 3,5-bisphosphate (PIP2).</text>
</comment>
<evidence type="ECO:0000256" key="12">
    <source>
        <dbReference type="ARBA" id="ARBA00022989"/>
    </source>
</evidence>
<reference evidence="19" key="1">
    <citation type="journal article" date="2020" name="Fungal Divers.">
        <title>Resolving the Mortierellaceae phylogeny through synthesis of multi-gene phylogenetics and phylogenomics.</title>
        <authorList>
            <person name="Vandepol N."/>
            <person name="Liber J."/>
            <person name="Desiro A."/>
            <person name="Na H."/>
            <person name="Kennedy M."/>
            <person name="Barry K."/>
            <person name="Grigoriev I.V."/>
            <person name="Miller A.N."/>
            <person name="O'Donnell K."/>
            <person name="Stajich J.E."/>
            <person name="Bonito G."/>
        </authorList>
    </citation>
    <scope>NUCLEOTIDE SEQUENCE</scope>
    <source>
        <strain evidence="19">MES-2147</strain>
    </source>
</reference>
<evidence type="ECO:0000256" key="17">
    <source>
        <dbReference type="ARBA" id="ARBA00029828"/>
    </source>
</evidence>
<keyword evidence="11" id="KW-0735">Signal-anchor</keyword>
<feature type="non-terminal residue" evidence="19">
    <location>
        <position position="1"/>
    </location>
</feature>